<evidence type="ECO:0000313" key="2">
    <source>
        <dbReference type="EnsemblMetazoa" id="MESCA010353-PA"/>
    </source>
</evidence>
<dbReference type="PANTHER" id="PTHR10900:SF124">
    <property type="entry name" value="FI05614P"/>
    <property type="match status" value="1"/>
</dbReference>
<dbReference type="Pfam" id="PF02469">
    <property type="entry name" value="Fasciclin"/>
    <property type="match status" value="1"/>
</dbReference>
<dbReference type="EMBL" id="CAQQ02060373">
    <property type="status" value="NOT_ANNOTATED_CDS"/>
    <property type="molecule type" value="Genomic_DNA"/>
</dbReference>
<dbReference type="InterPro" id="IPR000782">
    <property type="entry name" value="FAS1_domain"/>
</dbReference>
<dbReference type="FunFam" id="2.30.180.10:FF:000037">
    <property type="entry name" value="Uncharacterized protein, isoform A"/>
    <property type="match status" value="1"/>
</dbReference>
<dbReference type="InterPro" id="IPR036378">
    <property type="entry name" value="FAS1_dom_sf"/>
</dbReference>
<dbReference type="HOGENOM" id="CLU_1478620_0_0_1"/>
<evidence type="ECO:0000313" key="3">
    <source>
        <dbReference type="Proteomes" id="UP000015102"/>
    </source>
</evidence>
<dbReference type="GO" id="GO:0031012">
    <property type="term" value="C:extracellular matrix"/>
    <property type="evidence" value="ECO:0007669"/>
    <property type="project" value="TreeGrafter"/>
</dbReference>
<dbReference type="EMBL" id="CAQQ02060374">
    <property type="status" value="NOT_ANNOTATED_CDS"/>
    <property type="molecule type" value="Genomic_DNA"/>
</dbReference>
<name>T1H2B4_MEGSC</name>
<proteinExistence type="predicted"/>
<dbReference type="EnsemblMetazoa" id="MESCA010353-RA">
    <property type="protein sequence ID" value="MESCA010353-PA"/>
    <property type="gene ID" value="MESCA010353"/>
</dbReference>
<keyword evidence="3" id="KW-1185">Reference proteome</keyword>
<dbReference type="SMART" id="SM00554">
    <property type="entry name" value="FAS1"/>
    <property type="match status" value="1"/>
</dbReference>
<dbReference type="EMBL" id="CAQQ02060375">
    <property type="status" value="NOT_ANNOTATED_CDS"/>
    <property type="molecule type" value="Genomic_DNA"/>
</dbReference>
<dbReference type="SUPFAM" id="SSF82153">
    <property type="entry name" value="FAS1 domain"/>
    <property type="match status" value="1"/>
</dbReference>
<dbReference type="GO" id="GO:0030198">
    <property type="term" value="P:extracellular matrix organization"/>
    <property type="evidence" value="ECO:0007669"/>
    <property type="project" value="TreeGrafter"/>
</dbReference>
<evidence type="ECO:0000259" key="1">
    <source>
        <dbReference type="PROSITE" id="PS50213"/>
    </source>
</evidence>
<reference evidence="3" key="1">
    <citation type="submission" date="2013-02" db="EMBL/GenBank/DDBJ databases">
        <authorList>
            <person name="Hughes D."/>
        </authorList>
    </citation>
    <scope>NUCLEOTIDE SEQUENCE</scope>
    <source>
        <strain>Durham</strain>
        <strain evidence="3">NC isolate 2 -- Noor lab</strain>
    </source>
</reference>
<feature type="domain" description="FAS1" evidence="1">
    <location>
        <begin position="1"/>
        <end position="114"/>
    </location>
</feature>
<dbReference type="AlphaFoldDB" id="T1H2B4"/>
<dbReference type="GO" id="GO:0050839">
    <property type="term" value="F:cell adhesion molecule binding"/>
    <property type="evidence" value="ECO:0007669"/>
    <property type="project" value="TreeGrafter"/>
</dbReference>
<dbReference type="PROSITE" id="PS50213">
    <property type="entry name" value="FAS1"/>
    <property type="match status" value="1"/>
</dbReference>
<sequence length="183" mass="20880">RFLNNAEIAPYISGANYTFFVPEDQAFRNLGFDRLSDEIFSSPQGVKLLLHHFVRGRLYDRDLKDNEVFETIGGGIIKITRTFEGTVSVNTAKIVESEVFVYNLGTMFYIDSILYPDILQDYISKKNSGHELAGRPPLLPTPSDVEIVPKEFYVTEPSDSEDDEIITPKALPVRFMYNPKYKI</sequence>
<accession>T1H2B4</accession>
<organism evidence="2 3">
    <name type="scientific">Megaselia scalaris</name>
    <name type="common">Humpbacked fly</name>
    <name type="synonym">Phora scalaris</name>
    <dbReference type="NCBI Taxonomy" id="36166"/>
    <lineage>
        <taxon>Eukaryota</taxon>
        <taxon>Metazoa</taxon>
        <taxon>Ecdysozoa</taxon>
        <taxon>Arthropoda</taxon>
        <taxon>Hexapoda</taxon>
        <taxon>Insecta</taxon>
        <taxon>Pterygota</taxon>
        <taxon>Neoptera</taxon>
        <taxon>Endopterygota</taxon>
        <taxon>Diptera</taxon>
        <taxon>Brachycera</taxon>
        <taxon>Muscomorpha</taxon>
        <taxon>Platypezoidea</taxon>
        <taxon>Phoridae</taxon>
        <taxon>Megaseliini</taxon>
        <taxon>Megaselia</taxon>
    </lineage>
</organism>
<dbReference type="Proteomes" id="UP000015102">
    <property type="component" value="Unassembled WGS sequence"/>
</dbReference>
<dbReference type="InterPro" id="IPR050904">
    <property type="entry name" value="Adhesion/Biosynth-related"/>
</dbReference>
<dbReference type="PANTHER" id="PTHR10900">
    <property type="entry name" value="PERIOSTIN-RELATED"/>
    <property type="match status" value="1"/>
</dbReference>
<protein>
    <recommendedName>
        <fullName evidence="1">FAS1 domain-containing protein</fullName>
    </recommendedName>
</protein>
<dbReference type="GO" id="GO:0005615">
    <property type="term" value="C:extracellular space"/>
    <property type="evidence" value="ECO:0007669"/>
    <property type="project" value="TreeGrafter"/>
</dbReference>
<reference evidence="2" key="2">
    <citation type="submission" date="2015-06" db="UniProtKB">
        <authorList>
            <consortium name="EnsemblMetazoa"/>
        </authorList>
    </citation>
    <scope>IDENTIFICATION</scope>
</reference>
<dbReference type="GO" id="GO:0007155">
    <property type="term" value="P:cell adhesion"/>
    <property type="evidence" value="ECO:0007669"/>
    <property type="project" value="TreeGrafter"/>
</dbReference>
<dbReference type="Gene3D" id="2.30.180.10">
    <property type="entry name" value="FAS1 domain"/>
    <property type="match status" value="1"/>
</dbReference>